<dbReference type="InterPro" id="IPR045351">
    <property type="entry name" value="DUF6531"/>
</dbReference>
<feature type="compositionally biased region" description="Low complexity" evidence="1">
    <location>
        <begin position="47"/>
        <end position="63"/>
    </location>
</feature>
<gene>
    <name evidence="3" type="ORF">HG542_34260</name>
</gene>
<proteinExistence type="predicted"/>
<reference evidence="3 4" key="1">
    <citation type="submission" date="2020-04" db="EMBL/GenBank/DDBJ databases">
        <title>Draft Genome Sequence of Streptomyces morookaense DSM 40503, an 8-azaguanine-producing strain.</title>
        <authorList>
            <person name="Qi J."/>
            <person name="Gao J.-M."/>
        </authorList>
    </citation>
    <scope>NUCLEOTIDE SEQUENCE [LARGE SCALE GENOMIC DNA]</scope>
    <source>
        <strain evidence="3 4">DSM 40503</strain>
    </source>
</reference>
<keyword evidence="4" id="KW-1185">Reference proteome</keyword>
<sequence length="127" mass="12738">LLGDGWGKDASEASGRLLGNVALAVVSGGASAGAAAGERVGISAAERGAQEAAEAGAGQAARSAGRESAESGAARENLTREPNGPSREQGSKVCEEDPVDVATGRMLLPQTDVTLPGRLPLSFVRHF</sequence>
<name>A0A7Y7BBU8_STRMO</name>
<accession>A0A7Y7BBU8</accession>
<dbReference type="Proteomes" id="UP000587462">
    <property type="component" value="Unassembled WGS sequence"/>
</dbReference>
<feature type="domain" description="DUF6531" evidence="2">
    <location>
        <begin position="97"/>
        <end position="127"/>
    </location>
</feature>
<dbReference type="EMBL" id="JABBXF010000230">
    <property type="protein sequence ID" value="NVK82660.1"/>
    <property type="molecule type" value="Genomic_DNA"/>
</dbReference>
<evidence type="ECO:0000256" key="1">
    <source>
        <dbReference type="SAM" id="MobiDB-lite"/>
    </source>
</evidence>
<organism evidence="3 4">
    <name type="scientific">Streptomyces morookaense</name>
    <name type="common">Streptoverticillium morookaense</name>
    <dbReference type="NCBI Taxonomy" id="1970"/>
    <lineage>
        <taxon>Bacteria</taxon>
        <taxon>Bacillati</taxon>
        <taxon>Actinomycetota</taxon>
        <taxon>Actinomycetes</taxon>
        <taxon>Kitasatosporales</taxon>
        <taxon>Streptomycetaceae</taxon>
        <taxon>Streptomyces</taxon>
    </lineage>
</organism>
<comment type="caution">
    <text evidence="3">The sequence shown here is derived from an EMBL/GenBank/DDBJ whole genome shotgun (WGS) entry which is preliminary data.</text>
</comment>
<dbReference type="AlphaFoldDB" id="A0A7Y7BBU8"/>
<dbReference type="RefSeq" id="WP_171088353.1">
    <property type="nucleotide sequence ID" value="NZ_JABBXF010000230.1"/>
</dbReference>
<feature type="non-terminal residue" evidence="3">
    <location>
        <position position="127"/>
    </location>
</feature>
<evidence type="ECO:0000313" key="3">
    <source>
        <dbReference type="EMBL" id="NVK82660.1"/>
    </source>
</evidence>
<feature type="region of interest" description="Disordered" evidence="1">
    <location>
        <begin position="47"/>
        <end position="98"/>
    </location>
</feature>
<feature type="non-terminal residue" evidence="3">
    <location>
        <position position="1"/>
    </location>
</feature>
<protein>
    <recommendedName>
        <fullName evidence="2">DUF6531 domain-containing protein</fullName>
    </recommendedName>
</protein>
<evidence type="ECO:0000313" key="4">
    <source>
        <dbReference type="Proteomes" id="UP000587462"/>
    </source>
</evidence>
<dbReference type="Pfam" id="PF20148">
    <property type="entry name" value="DUF6531"/>
    <property type="match status" value="1"/>
</dbReference>
<evidence type="ECO:0000259" key="2">
    <source>
        <dbReference type="Pfam" id="PF20148"/>
    </source>
</evidence>